<protein>
    <submittedName>
        <fullName evidence="3">Uncharacterized protein</fullName>
    </submittedName>
</protein>
<dbReference type="InterPro" id="IPR021514">
    <property type="entry name" value="DUF3176"/>
</dbReference>
<feature type="transmembrane region" description="Helical" evidence="2">
    <location>
        <begin position="116"/>
        <end position="137"/>
    </location>
</feature>
<sequence length="539" mass="59501">MQAEPSYHHLHHLHHSSSGGDTVLSVTVSEPSAPASCFDAASAYSQYPTWTQKEEDIDHHPRQQRRATGLWADWKWELFLLLLSILSFVATAVTLYHLSGNSLESWGGFFLGPNTLVSILAAVSKTSLAFAVSSCVAQAKWNWYRRGQDNLLVFERFDQASKGPWGSFRLLGAIWMRHWSALGALIILVLLAYEPFLQTIITQYGVLDFDHSYIQATTGRCLRLDSGRLNFDGGGGGGGVFYPDVGAETRPCSVPDWPRSQPDFGMTAAVYSGFQSITEKQKLNAKCADISKHIERQPIEYIENGNENVSSVDNMCSGANYLYPSDNYTYTAFSVRDLSIANHDGIQNDASYDICGLTNTATYLVTGSMKTISRSFNVANTSTTTATFVLFQGLRASEAYNQDKEAWQDSHPTAFECEPSFCAKLYSLGLDGVSSAFEAVADSLSIWMRDSTLASDTGSDTNPNPPHVGTVKRWTIHYGVRWWFLALLKEADVQDTMDRAAREMRVGIVGGSIAHVPDLEPDDLLEDNVSLSSHRGNET</sequence>
<keyword evidence="2" id="KW-0812">Transmembrane</keyword>
<dbReference type="Pfam" id="PF11374">
    <property type="entry name" value="DUF3176"/>
    <property type="match status" value="1"/>
</dbReference>
<evidence type="ECO:0000313" key="3">
    <source>
        <dbReference type="EMBL" id="KAK8041249.1"/>
    </source>
</evidence>
<evidence type="ECO:0000313" key="4">
    <source>
        <dbReference type="Proteomes" id="UP001480595"/>
    </source>
</evidence>
<dbReference type="GeneID" id="92098728"/>
<reference evidence="3 4" key="1">
    <citation type="submission" date="2023-01" db="EMBL/GenBank/DDBJ databases">
        <title>Analysis of 21 Apiospora genomes using comparative genomics revels a genus with tremendous synthesis potential of carbohydrate active enzymes and secondary metabolites.</title>
        <authorList>
            <person name="Sorensen T."/>
        </authorList>
    </citation>
    <scope>NUCLEOTIDE SEQUENCE [LARGE SCALE GENOMIC DNA]</scope>
    <source>
        <strain evidence="3 4">CBS 135458</strain>
    </source>
</reference>
<dbReference type="RefSeq" id="XP_066708794.1">
    <property type="nucleotide sequence ID" value="XM_066865665.1"/>
</dbReference>
<comment type="caution">
    <text evidence="3">The sequence shown here is derived from an EMBL/GenBank/DDBJ whole genome shotgun (WGS) entry which is preliminary data.</text>
</comment>
<feature type="transmembrane region" description="Helical" evidence="2">
    <location>
        <begin position="78"/>
        <end position="96"/>
    </location>
</feature>
<evidence type="ECO:0000256" key="2">
    <source>
        <dbReference type="SAM" id="Phobius"/>
    </source>
</evidence>
<dbReference type="PANTHER" id="PTHR35394">
    <property type="entry name" value="DUF3176 DOMAIN-CONTAINING PROTEIN"/>
    <property type="match status" value="1"/>
</dbReference>
<dbReference type="PANTHER" id="PTHR35394:SF5">
    <property type="entry name" value="DUF3176 DOMAIN-CONTAINING PROTEIN"/>
    <property type="match status" value="1"/>
</dbReference>
<gene>
    <name evidence="3" type="ORF">PG994_014256</name>
</gene>
<evidence type="ECO:0000256" key="1">
    <source>
        <dbReference type="SAM" id="MobiDB-lite"/>
    </source>
</evidence>
<keyword evidence="2" id="KW-0472">Membrane</keyword>
<dbReference type="EMBL" id="JAQQWL010000015">
    <property type="protein sequence ID" value="KAK8041249.1"/>
    <property type="molecule type" value="Genomic_DNA"/>
</dbReference>
<keyword evidence="2" id="KW-1133">Transmembrane helix</keyword>
<feature type="region of interest" description="Disordered" evidence="1">
    <location>
        <begin position="1"/>
        <end position="22"/>
    </location>
</feature>
<feature type="transmembrane region" description="Helical" evidence="2">
    <location>
        <begin position="170"/>
        <end position="193"/>
    </location>
</feature>
<keyword evidence="4" id="KW-1185">Reference proteome</keyword>
<dbReference type="Proteomes" id="UP001480595">
    <property type="component" value="Unassembled WGS sequence"/>
</dbReference>
<proteinExistence type="predicted"/>
<accession>A0ABR1T3U5</accession>
<organism evidence="3 4">
    <name type="scientific">Apiospora phragmitis</name>
    <dbReference type="NCBI Taxonomy" id="2905665"/>
    <lineage>
        <taxon>Eukaryota</taxon>
        <taxon>Fungi</taxon>
        <taxon>Dikarya</taxon>
        <taxon>Ascomycota</taxon>
        <taxon>Pezizomycotina</taxon>
        <taxon>Sordariomycetes</taxon>
        <taxon>Xylariomycetidae</taxon>
        <taxon>Amphisphaeriales</taxon>
        <taxon>Apiosporaceae</taxon>
        <taxon>Apiospora</taxon>
    </lineage>
</organism>
<name>A0ABR1T3U5_9PEZI</name>